<evidence type="ECO:0000313" key="2">
    <source>
        <dbReference type="Proteomes" id="UP000460435"/>
    </source>
</evidence>
<sequence length="87" mass="9552">MAIPFVQECNESMSGVYTAAREIREAIDAVAELATDETWEGKSAEEWMTELEGLTGDVLRALGDPLSEAIEECRNNAQRMEQESAGV</sequence>
<comment type="caution">
    <text evidence="1">The sequence shown here is derived from an EMBL/GenBank/DDBJ whole genome shotgun (WGS) entry which is preliminary data.</text>
</comment>
<reference evidence="1 2" key="1">
    <citation type="submission" date="2019-11" db="EMBL/GenBank/DDBJ databases">
        <authorList>
            <person name="Li X.-J."/>
            <person name="Feng X.-M."/>
        </authorList>
    </citation>
    <scope>NUCLEOTIDE SEQUENCE [LARGE SCALE GENOMIC DNA]</scope>
    <source>
        <strain evidence="1 2">XMNu-373</strain>
    </source>
</reference>
<evidence type="ECO:0000313" key="1">
    <source>
        <dbReference type="EMBL" id="NDL59936.1"/>
    </source>
</evidence>
<organism evidence="1 2">
    <name type="scientific">Phytoactinopolyspora mesophila</name>
    <dbReference type="NCBI Taxonomy" id="2650750"/>
    <lineage>
        <taxon>Bacteria</taxon>
        <taxon>Bacillati</taxon>
        <taxon>Actinomycetota</taxon>
        <taxon>Actinomycetes</taxon>
        <taxon>Jiangellales</taxon>
        <taxon>Jiangellaceae</taxon>
        <taxon>Phytoactinopolyspora</taxon>
    </lineage>
</organism>
<dbReference type="RefSeq" id="WP_162452648.1">
    <property type="nucleotide sequence ID" value="NZ_WLZY01000009.1"/>
</dbReference>
<gene>
    <name evidence="1" type="ORF">F7O44_22940</name>
</gene>
<name>A0A7K3M9J1_9ACTN</name>
<dbReference type="Proteomes" id="UP000460435">
    <property type="component" value="Unassembled WGS sequence"/>
</dbReference>
<dbReference type="AlphaFoldDB" id="A0A7K3M9J1"/>
<accession>A0A7K3M9J1</accession>
<protein>
    <submittedName>
        <fullName evidence="1">Uncharacterized protein</fullName>
    </submittedName>
</protein>
<proteinExistence type="predicted"/>
<keyword evidence="2" id="KW-1185">Reference proteome</keyword>
<dbReference type="EMBL" id="WLZY01000009">
    <property type="protein sequence ID" value="NDL59936.1"/>
    <property type="molecule type" value="Genomic_DNA"/>
</dbReference>